<evidence type="ECO:0000313" key="2">
    <source>
        <dbReference type="EMBL" id="UVF22264.1"/>
    </source>
</evidence>
<keyword evidence="1" id="KW-0472">Membrane</keyword>
<dbReference type="Proteomes" id="UP001017257">
    <property type="component" value="Plasmid pR24_1"/>
</dbReference>
<protein>
    <submittedName>
        <fullName evidence="2">Uncharacterized protein</fullName>
    </submittedName>
</protein>
<feature type="transmembrane region" description="Helical" evidence="1">
    <location>
        <begin position="12"/>
        <end position="34"/>
    </location>
</feature>
<gene>
    <name evidence="2" type="ORF">HPT29_026645</name>
</gene>
<proteinExistence type="predicted"/>
<geneLocation type="plasmid" evidence="2 3">
    <name>pR24_1</name>
</geneLocation>
<keyword evidence="3" id="KW-1185">Reference proteome</keyword>
<keyword evidence="1" id="KW-0812">Transmembrane</keyword>
<accession>A0ABY5S135</accession>
<keyword evidence="2" id="KW-0614">Plasmid</keyword>
<name>A0ABY5S135_9HYPH</name>
<dbReference type="EMBL" id="CP102846">
    <property type="protein sequence ID" value="UVF22264.1"/>
    <property type="molecule type" value="Genomic_DNA"/>
</dbReference>
<reference evidence="2" key="1">
    <citation type="submission" date="2022-08" db="EMBL/GenBank/DDBJ databases">
        <title>Microvirga terrae sp. nov., isolated from soil.</title>
        <authorList>
            <person name="Kim K.H."/>
            <person name="Seo Y.L."/>
            <person name="Kim J.M."/>
            <person name="Lee J.K."/>
            <person name="Han D.M."/>
            <person name="Jeon C.O."/>
        </authorList>
    </citation>
    <scope>NUCLEOTIDE SEQUENCE</scope>
    <source>
        <strain evidence="2">R24</strain>
        <plasmid evidence="2">pR24_1</plasmid>
    </source>
</reference>
<feature type="transmembrane region" description="Helical" evidence="1">
    <location>
        <begin position="40"/>
        <end position="61"/>
    </location>
</feature>
<dbReference type="RefSeq" id="WP_259060889.1">
    <property type="nucleotide sequence ID" value="NZ_CP102846.1"/>
</dbReference>
<evidence type="ECO:0000256" key="1">
    <source>
        <dbReference type="SAM" id="Phobius"/>
    </source>
</evidence>
<keyword evidence="1" id="KW-1133">Transmembrane helix</keyword>
<sequence>MRIVDASHSNRAGIGWAWSTMLRFAVLITAALALLAITLVGLFVVLPLMIAGGIALSFFLCRRLRQAQQRSKGSVIDADYTVIGLRE</sequence>
<evidence type="ECO:0000313" key="3">
    <source>
        <dbReference type="Proteomes" id="UP001017257"/>
    </source>
</evidence>
<organism evidence="2 3">
    <name type="scientific">Microvirga terrae</name>
    <dbReference type="NCBI Taxonomy" id="2740529"/>
    <lineage>
        <taxon>Bacteria</taxon>
        <taxon>Pseudomonadati</taxon>
        <taxon>Pseudomonadota</taxon>
        <taxon>Alphaproteobacteria</taxon>
        <taxon>Hyphomicrobiales</taxon>
        <taxon>Methylobacteriaceae</taxon>
        <taxon>Microvirga</taxon>
    </lineage>
</organism>